<dbReference type="Pfam" id="PF13343">
    <property type="entry name" value="SBP_bac_6"/>
    <property type="match status" value="1"/>
</dbReference>
<comment type="caution">
    <text evidence="3">The sequence shown here is derived from an EMBL/GenBank/DDBJ whole genome shotgun (WGS) entry which is preliminary data.</text>
</comment>
<dbReference type="PANTHER" id="PTHR30006:SF2">
    <property type="entry name" value="ABC TRANSPORTER SUBSTRATE-BINDING PROTEIN"/>
    <property type="match status" value="1"/>
</dbReference>
<keyword evidence="4" id="KW-1185">Reference proteome</keyword>
<dbReference type="RefSeq" id="WP_236100371.1">
    <property type="nucleotide sequence ID" value="NZ_JAKGUD010000020.1"/>
</dbReference>
<proteinExistence type="predicted"/>
<dbReference type="PANTHER" id="PTHR30006">
    <property type="entry name" value="THIAMINE-BINDING PERIPLASMIC PROTEIN-RELATED"/>
    <property type="match status" value="1"/>
</dbReference>
<dbReference type="SUPFAM" id="SSF53850">
    <property type="entry name" value="Periplasmic binding protein-like II"/>
    <property type="match status" value="1"/>
</dbReference>
<evidence type="ECO:0000313" key="4">
    <source>
        <dbReference type="Proteomes" id="UP001200430"/>
    </source>
</evidence>
<dbReference type="EMBL" id="JAKGUD010000020">
    <property type="protein sequence ID" value="MCF4143613.1"/>
    <property type="molecule type" value="Genomic_DNA"/>
</dbReference>
<evidence type="ECO:0000256" key="1">
    <source>
        <dbReference type="ARBA" id="ARBA00022729"/>
    </source>
</evidence>
<dbReference type="Proteomes" id="UP001200430">
    <property type="component" value="Unassembled WGS sequence"/>
</dbReference>
<keyword evidence="1 2" id="KW-0732">Signal</keyword>
<dbReference type="CDD" id="cd13544">
    <property type="entry name" value="PBP2_Fbp_like_1"/>
    <property type="match status" value="1"/>
</dbReference>
<evidence type="ECO:0000313" key="3">
    <source>
        <dbReference type="EMBL" id="MCF4143613.1"/>
    </source>
</evidence>
<dbReference type="InterPro" id="IPR026045">
    <property type="entry name" value="Ferric-bd"/>
</dbReference>
<feature type="signal peptide" evidence="2">
    <location>
        <begin position="1"/>
        <end position="26"/>
    </location>
</feature>
<dbReference type="PIRSF" id="PIRSF002825">
    <property type="entry name" value="CfbpA"/>
    <property type="match status" value="1"/>
</dbReference>
<name>A0ABS9EV55_9BACT</name>
<gene>
    <name evidence="3" type="ORF">L2W38_12420</name>
</gene>
<dbReference type="Gene3D" id="3.40.190.10">
    <property type="entry name" value="Periplasmic binding protein-like II"/>
    <property type="match status" value="2"/>
</dbReference>
<sequence length="337" mass="36861">MSRCSRFLATMLVALFSFVFIAGAMAEDRSLVVYSSVDEENATNILKAFTEDTGIKVNMVFLSSGPALSRIEAEKANPQADVWFGAPNENHIVAKTRGLTRPYVSSEAEVLADNFKDSEGYWYAFYMNPLGFGVLDEELKDQGIPVPESWADLTKAEYKGMIQMPSPQSSGTAYAMVQTLMTVLGEDGAFDYMKKLNPNIQTYTQSGTGPSKNLAIGETDIAIQFTPAFLKLVDQGYPSKVIFPAEGVGYEAAALSIVKGAKNLDEAEALVDWIISKKGQSSLSAAKTYFFPVRSDVSAGEGVPVLSEITLIDYDREKAAKDKKRIVERWVTEVLGQ</sequence>
<organism evidence="3 4">
    <name type="scientific">Dethiosulfovibrio marinus</name>
    <dbReference type="NCBI Taxonomy" id="133532"/>
    <lineage>
        <taxon>Bacteria</taxon>
        <taxon>Thermotogati</taxon>
        <taxon>Synergistota</taxon>
        <taxon>Synergistia</taxon>
        <taxon>Synergistales</taxon>
        <taxon>Dethiosulfovibrionaceae</taxon>
        <taxon>Dethiosulfovibrio</taxon>
    </lineage>
</organism>
<protein>
    <submittedName>
        <fullName evidence="3">ABC transporter substrate-binding protein</fullName>
    </submittedName>
</protein>
<evidence type="ECO:0000256" key="2">
    <source>
        <dbReference type="SAM" id="SignalP"/>
    </source>
</evidence>
<reference evidence="3 4" key="1">
    <citation type="submission" date="2022-01" db="EMBL/GenBank/DDBJ databases">
        <title>Dethiosulfovibrio faecalis sp. nov., a novel proteolytic, non-sulfur-reducing bacterium isolated from a marine aquaculture solid waste bioreactor.</title>
        <authorList>
            <person name="Grabowski S."/>
            <person name="Apolinario E."/>
            <person name="Schneider N."/>
            <person name="Marshall C.W."/>
            <person name="Sowers K.R."/>
        </authorList>
    </citation>
    <scope>NUCLEOTIDE SEQUENCE [LARGE SCALE GENOMIC DNA]</scope>
    <source>
        <strain evidence="3 4">DSM 12537</strain>
    </source>
</reference>
<accession>A0ABS9EV55</accession>
<feature type="chain" id="PRO_5045445925" evidence="2">
    <location>
        <begin position="27"/>
        <end position="337"/>
    </location>
</feature>